<keyword evidence="4 7" id="KW-1133">Transmembrane helix</keyword>
<dbReference type="PANTHER" id="PTHR10010">
    <property type="entry name" value="SOLUTE CARRIER FAMILY 34 SODIUM PHOSPHATE , MEMBER 2-RELATED"/>
    <property type="match status" value="1"/>
</dbReference>
<feature type="transmembrane region" description="Helical" evidence="7">
    <location>
        <begin position="221"/>
        <end position="245"/>
    </location>
</feature>
<feature type="domain" description="PhoU" evidence="8">
    <location>
        <begin position="466"/>
        <end position="547"/>
    </location>
</feature>
<dbReference type="NCBIfam" id="TIGR00704">
    <property type="entry name" value="NaPi_cotrn_rel"/>
    <property type="match status" value="1"/>
</dbReference>
<dbReference type="Proteomes" id="UP001473063">
    <property type="component" value="Unassembled WGS sequence"/>
</dbReference>
<feature type="coiled-coil region" evidence="6">
    <location>
        <begin position="382"/>
        <end position="409"/>
    </location>
</feature>
<dbReference type="InterPro" id="IPR026022">
    <property type="entry name" value="PhoU_dom"/>
</dbReference>
<feature type="domain" description="PhoU" evidence="8">
    <location>
        <begin position="361"/>
        <end position="446"/>
    </location>
</feature>
<accession>A0ABV1BDL1</accession>
<feature type="transmembrane region" description="Helical" evidence="7">
    <location>
        <begin position="52"/>
        <end position="74"/>
    </location>
</feature>
<reference evidence="9 10" key="1">
    <citation type="submission" date="2024-03" db="EMBL/GenBank/DDBJ databases">
        <title>Human intestinal bacterial collection.</title>
        <authorList>
            <person name="Pauvert C."/>
            <person name="Hitch T.C.A."/>
            <person name="Clavel T."/>
        </authorList>
    </citation>
    <scope>NUCLEOTIDE SEQUENCE [LARGE SCALE GENOMIC DNA]</scope>
    <source>
        <strain evidence="9 10">CLA-JM-H16</strain>
    </source>
</reference>
<evidence type="ECO:0000256" key="7">
    <source>
        <dbReference type="SAM" id="Phobius"/>
    </source>
</evidence>
<dbReference type="RefSeq" id="WP_349056253.1">
    <property type="nucleotide sequence ID" value="NZ_JBBMEJ010000004.1"/>
</dbReference>
<dbReference type="InterPro" id="IPR004633">
    <property type="entry name" value="NaPi_cotrn-rel/YqeW-like"/>
</dbReference>
<evidence type="ECO:0000256" key="4">
    <source>
        <dbReference type="ARBA" id="ARBA00022989"/>
    </source>
</evidence>
<evidence type="ECO:0000313" key="9">
    <source>
        <dbReference type="EMBL" id="MEQ2370342.1"/>
    </source>
</evidence>
<evidence type="ECO:0000256" key="1">
    <source>
        <dbReference type="ARBA" id="ARBA00004651"/>
    </source>
</evidence>
<feature type="transmembrane region" description="Helical" evidence="7">
    <location>
        <begin position="257"/>
        <end position="278"/>
    </location>
</feature>
<protein>
    <submittedName>
        <fullName evidence="9">Na/Pi cotransporter family protein</fullName>
    </submittedName>
</protein>
<keyword evidence="5 7" id="KW-0472">Membrane</keyword>
<comment type="subcellular location">
    <subcellularLocation>
        <location evidence="1">Cell membrane</location>
        <topology evidence="1">Multi-pass membrane protein</topology>
    </subcellularLocation>
</comment>
<feature type="transmembrane region" description="Helical" evidence="7">
    <location>
        <begin position="186"/>
        <end position="209"/>
    </location>
</feature>
<dbReference type="Gene3D" id="1.20.58.220">
    <property type="entry name" value="Phosphate transport system protein phou homolog 2, domain 2"/>
    <property type="match status" value="1"/>
</dbReference>
<keyword evidence="3 7" id="KW-0812">Transmembrane</keyword>
<dbReference type="EMBL" id="JBBMEJ010000004">
    <property type="protein sequence ID" value="MEQ2370342.1"/>
    <property type="molecule type" value="Genomic_DNA"/>
</dbReference>
<sequence length="611" mass="66585">MDFFSVLALLGGLAIFLYGMNLMGDGLAKVAGGKLERILETLTSSPIRAVLLGMGVTAVIQSSSATTVMVVGFVNSGIMKLSQVVGIIMGANIGTTVTSWILSLTGIQSDNFIIRLFKPTSFSPILALIGVILIMFTKSQKKKDIGTIFVGFAILMYGMNAMSGAVEPLAEVPEFTGLLVKFSNPLLGVVAGAVLTAIIQSSSASVGILQALCLTGMVPFSAALPIIMGQNIGTCITALLSAIGANKNAKRAAMVHLYFNLIGTMLFMAVFYTVNAAVHFSFMSQAATPAGIAILHSTFNVSATLVLLPFSKGLEKLACLTIRDKKEEEKAPAADPDFMILESRFLEKPAFAVEQSRNAARKMAEDSHRTLFTALDLLKHFTEEGKKEVEESEKKVDRYEDELGTYLVKLNQKDLSVHDSHSISIMLHCIGDFERISDHGVNIMESAQELYSKGLHFSEKALEELRVMEHAVEDIVDIAYKVYENQDVQLAREIEPLEEVIDELSKELKYRHIQRLRAGECTIEMGFILSDVTTSLERVADHCSNIGVCVTQVHEDSFDTHQHLKQLKHSPDETFYHELEMIRNQYPLPPLSGEAAAGKKAGQAVALSGAQ</sequence>
<name>A0ABV1BDL1_9FIRM</name>
<evidence type="ECO:0000256" key="6">
    <source>
        <dbReference type="SAM" id="Coils"/>
    </source>
</evidence>
<proteinExistence type="predicted"/>
<dbReference type="PANTHER" id="PTHR10010:SF46">
    <property type="entry name" value="SODIUM-DEPENDENT PHOSPHATE TRANSPORT PROTEIN 2B"/>
    <property type="match status" value="1"/>
</dbReference>
<feature type="transmembrane region" description="Helical" evidence="7">
    <location>
        <begin position="148"/>
        <end position="166"/>
    </location>
</feature>
<keyword evidence="2" id="KW-1003">Cell membrane</keyword>
<comment type="caution">
    <text evidence="9">The sequence shown here is derived from an EMBL/GenBank/DDBJ whole genome shotgun (WGS) entry which is preliminary data.</text>
</comment>
<keyword evidence="6" id="KW-0175">Coiled coil</keyword>
<dbReference type="NCBIfam" id="NF037997">
    <property type="entry name" value="Na_Pi_symport"/>
    <property type="match status" value="1"/>
</dbReference>
<dbReference type="InterPro" id="IPR003841">
    <property type="entry name" value="Na/Pi_transpt"/>
</dbReference>
<gene>
    <name evidence="9" type="ORF">WMO28_05145</name>
</gene>
<dbReference type="InterPro" id="IPR038078">
    <property type="entry name" value="PhoU-like_sf"/>
</dbReference>
<dbReference type="Pfam" id="PF02690">
    <property type="entry name" value="Na_Pi_cotrans"/>
    <property type="match status" value="1"/>
</dbReference>
<feature type="transmembrane region" description="Helical" evidence="7">
    <location>
        <begin position="81"/>
        <end position="104"/>
    </location>
</feature>
<evidence type="ECO:0000259" key="8">
    <source>
        <dbReference type="Pfam" id="PF01895"/>
    </source>
</evidence>
<evidence type="ECO:0000256" key="2">
    <source>
        <dbReference type="ARBA" id="ARBA00022475"/>
    </source>
</evidence>
<evidence type="ECO:0000256" key="3">
    <source>
        <dbReference type="ARBA" id="ARBA00022692"/>
    </source>
</evidence>
<feature type="transmembrane region" description="Helical" evidence="7">
    <location>
        <begin position="116"/>
        <end position="136"/>
    </location>
</feature>
<dbReference type="SUPFAM" id="SSF109755">
    <property type="entry name" value="PhoU-like"/>
    <property type="match status" value="1"/>
</dbReference>
<feature type="transmembrane region" description="Helical" evidence="7">
    <location>
        <begin position="290"/>
        <end position="310"/>
    </location>
</feature>
<evidence type="ECO:0000313" key="10">
    <source>
        <dbReference type="Proteomes" id="UP001473063"/>
    </source>
</evidence>
<dbReference type="Pfam" id="PF01895">
    <property type="entry name" value="PhoU"/>
    <property type="match status" value="2"/>
</dbReference>
<keyword evidence="10" id="KW-1185">Reference proteome</keyword>
<evidence type="ECO:0000256" key="5">
    <source>
        <dbReference type="ARBA" id="ARBA00023136"/>
    </source>
</evidence>
<organism evidence="9 10">
    <name type="scientific">Blautia aquisgranensis</name>
    <dbReference type="NCBI Taxonomy" id="3133153"/>
    <lineage>
        <taxon>Bacteria</taxon>
        <taxon>Bacillati</taxon>
        <taxon>Bacillota</taxon>
        <taxon>Clostridia</taxon>
        <taxon>Lachnospirales</taxon>
        <taxon>Lachnospiraceae</taxon>
        <taxon>Blautia</taxon>
    </lineage>
</organism>